<keyword evidence="3" id="KW-1185">Reference proteome</keyword>
<gene>
    <name evidence="2" type="ORF">STRIP9103_09677</name>
</gene>
<reference evidence="2 3" key="1">
    <citation type="submission" date="2012-11" db="EMBL/GenBank/DDBJ databases">
        <authorList>
            <person name="Huguet-Tapia J.C."/>
            <person name="Durkin A.S."/>
            <person name="Pettis G.S."/>
            <person name="Badger J.H."/>
        </authorList>
    </citation>
    <scope>NUCLEOTIDE SEQUENCE [LARGE SCALE GENOMIC DNA]</scope>
    <source>
        <strain evidence="2 3">91-03</strain>
    </source>
</reference>
<feature type="region of interest" description="Disordered" evidence="1">
    <location>
        <begin position="261"/>
        <end position="295"/>
    </location>
</feature>
<evidence type="ECO:0000313" key="2">
    <source>
        <dbReference type="EMBL" id="EKX68943.1"/>
    </source>
</evidence>
<proteinExistence type="predicted"/>
<evidence type="ECO:0008006" key="4">
    <source>
        <dbReference type="Google" id="ProtNLM"/>
    </source>
</evidence>
<organism evidence="2 3">
    <name type="scientific">Streptomyces ipomoeae 91-03</name>
    <dbReference type="NCBI Taxonomy" id="698759"/>
    <lineage>
        <taxon>Bacteria</taxon>
        <taxon>Bacillati</taxon>
        <taxon>Actinomycetota</taxon>
        <taxon>Actinomycetes</taxon>
        <taxon>Kitasatosporales</taxon>
        <taxon>Streptomycetaceae</taxon>
        <taxon>Streptomyces</taxon>
    </lineage>
</organism>
<evidence type="ECO:0000313" key="3">
    <source>
        <dbReference type="Proteomes" id="UP000010411"/>
    </source>
</evidence>
<dbReference type="AlphaFoldDB" id="L1L8J1"/>
<dbReference type="EMBL" id="AEJC01000049">
    <property type="protein sequence ID" value="EKX68943.1"/>
    <property type="molecule type" value="Genomic_DNA"/>
</dbReference>
<protein>
    <recommendedName>
        <fullName evidence="4">Replication protein</fullName>
    </recommendedName>
</protein>
<evidence type="ECO:0000256" key="1">
    <source>
        <dbReference type="SAM" id="MobiDB-lite"/>
    </source>
</evidence>
<name>L1L8J1_9ACTN</name>
<feature type="compositionally biased region" description="Low complexity" evidence="1">
    <location>
        <begin position="271"/>
        <end position="286"/>
    </location>
</feature>
<dbReference type="PATRIC" id="fig|698759.3.peg.519"/>
<sequence length="295" mass="32918">MRPTETATFRGMKTTTPAERDMQKNKATGRDTRTAVLKRSVRTNVPLRKTFVQAVKGAVSRHGPLKEFVTGRDLRGLKAYLMIVAACSSGTNGWSTTHDSAVWARMMDIGQTVTEQSARTGAWRTLRRLEERRLITCHRTGTMITVTLLREDGSGQPYDRPRGDTEDNLFLQIPATFWTKGYDEQLDLPALALLLVVAREKNWSAFPAEKAPEWYGWSADTHERGLKKLLDLDLVERREHCTKAPLAPMGVTMTYQYQRTAAVRPRKPRKQTTAQATATATAKGTANSPRGGGAK</sequence>
<dbReference type="Proteomes" id="UP000010411">
    <property type="component" value="Unassembled WGS sequence"/>
</dbReference>
<feature type="region of interest" description="Disordered" evidence="1">
    <location>
        <begin position="1"/>
        <end position="30"/>
    </location>
</feature>
<accession>L1L8J1</accession>
<comment type="caution">
    <text evidence="2">The sequence shown here is derived from an EMBL/GenBank/DDBJ whole genome shotgun (WGS) entry which is preliminary data.</text>
</comment>
<feature type="compositionally biased region" description="Basic and acidic residues" evidence="1">
    <location>
        <begin position="18"/>
        <end position="30"/>
    </location>
</feature>